<name>A0ABQ9EF76_TEGGR</name>
<sequence length="328" mass="37473">MCLKADTEDEKLNLAQTFAEHIQKAQTERDYYKQSLVYYFALVNILKSVKTDINTISTCIVCGINQQSLLAEHNSGIRGADIKCIHYIFAFAQPILVPGHVRQEAALYYKSPLKVNWFDISNNKKPHIINYIFTEGLDNANNHSSSAVVSMTDDFFHIIEMVNRTVLLIVLIVVHYHARCQINGMFGIGRLKLRKNDVYTVMQVVDVILNACKYCSTKVYSESGNGWNGKSVNRDLPRRVESSVFLSYDTGILLGKLCLLLTKFMGEYHVPFCSNVVPVAGVPLWSANVHKMSRRPWYRKKIRSHLAAEHSEAEKQDQKRASQLRRRQ</sequence>
<feature type="region of interest" description="Disordered" evidence="1">
    <location>
        <begin position="308"/>
        <end position="328"/>
    </location>
</feature>
<dbReference type="EMBL" id="JARBDR010000903">
    <property type="protein sequence ID" value="KAJ8303954.1"/>
    <property type="molecule type" value="Genomic_DNA"/>
</dbReference>
<organism evidence="2 3">
    <name type="scientific">Tegillarca granosa</name>
    <name type="common">Malaysian cockle</name>
    <name type="synonym">Anadara granosa</name>
    <dbReference type="NCBI Taxonomy" id="220873"/>
    <lineage>
        <taxon>Eukaryota</taxon>
        <taxon>Metazoa</taxon>
        <taxon>Spiralia</taxon>
        <taxon>Lophotrochozoa</taxon>
        <taxon>Mollusca</taxon>
        <taxon>Bivalvia</taxon>
        <taxon>Autobranchia</taxon>
        <taxon>Pteriomorphia</taxon>
        <taxon>Arcoida</taxon>
        <taxon>Arcoidea</taxon>
        <taxon>Arcidae</taxon>
        <taxon>Tegillarca</taxon>
    </lineage>
</organism>
<accession>A0ABQ9EF76</accession>
<protein>
    <submittedName>
        <fullName evidence="2">Uncharacterized protein</fullName>
    </submittedName>
</protein>
<keyword evidence="3" id="KW-1185">Reference proteome</keyword>
<comment type="caution">
    <text evidence="2">The sequence shown here is derived from an EMBL/GenBank/DDBJ whole genome shotgun (WGS) entry which is preliminary data.</text>
</comment>
<reference evidence="2 3" key="1">
    <citation type="submission" date="2022-12" db="EMBL/GenBank/DDBJ databases">
        <title>Chromosome-level genome of Tegillarca granosa.</title>
        <authorList>
            <person name="Kim J."/>
        </authorList>
    </citation>
    <scope>NUCLEOTIDE SEQUENCE [LARGE SCALE GENOMIC DNA]</scope>
    <source>
        <strain evidence="2">Teg-2019</strain>
        <tissue evidence="2">Adductor muscle</tissue>
    </source>
</reference>
<evidence type="ECO:0000256" key="1">
    <source>
        <dbReference type="SAM" id="MobiDB-lite"/>
    </source>
</evidence>
<gene>
    <name evidence="2" type="ORF">KUTeg_017537</name>
</gene>
<evidence type="ECO:0000313" key="2">
    <source>
        <dbReference type="EMBL" id="KAJ8303954.1"/>
    </source>
</evidence>
<feature type="compositionally biased region" description="Basic and acidic residues" evidence="1">
    <location>
        <begin position="308"/>
        <end position="320"/>
    </location>
</feature>
<dbReference type="PANTHER" id="PTHR34415">
    <property type="entry name" value="INTEGRASE CATALYTIC DOMAIN-CONTAINING PROTEIN"/>
    <property type="match status" value="1"/>
</dbReference>
<evidence type="ECO:0000313" key="3">
    <source>
        <dbReference type="Proteomes" id="UP001217089"/>
    </source>
</evidence>
<dbReference type="PANTHER" id="PTHR34415:SF1">
    <property type="entry name" value="INTEGRASE CATALYTIC DOMAIN-CONTAINING PROTEIN"/>
    <property type="match status" value="1"/>
</dbReference>
<dbReference type="Proteomes" id="UP001217089">
    <property type="component" value="Unassembled WGS sequence"/>
</dbReference>
<proteinExistence type="predicted"/>